<reference evidence="1 2" key="1">
    <citation type="submission" date="2021-01" db="EMBL/GenBank/DDBJ databases">
        <title>C459-1 draft genome sequence.</title>
        <authorList>
            <person name="Zhang X.-F."/>
        </authorList>
    </citation>
    <scope>NUCLEOTIDE SEQUENCE [LARGE SCALE GENOMIC DNA]</scope>
    <source>
        <strain evidence="2">C459-1</strain>
    </source>
</reference>
<dbReference type="RefSeq" id="WP_202103782.1">
    <property type="nucleotide sequence ID" value="NZ_JAERTY010000008.1"/>
</dbReference>
<proteinExistence type="predicted"/>
<accession>A0ABS1R5V5</accession>
<name>A0ABS1R5V5_9SPHI</name>
<sequence>MASLGFNGLLIRGKGISHNGTGNGQRTRNDPLLPIDSKFSELLTSVRTDRATACQCAFRILVLPSISAYLTFAKFPAARRIMLHSSMSKTVHASAIAAEALTCPLRAGR</sequence>
<dbReference type="Proteomes" id="UP000625283">
    <property type="component" value="Unassembled WGS sequence"/>
</dbReference>
<evidence type="ECO:0000313" key="1">
    <source>
        <dbReference type="EMBL" id="MBL1410074.1"/>
    </source>
</evidence>
<dbReference type="EMBL" id="JAERTY010000008">
    <property type="protein sequence ID" value="MBL1410074.1"/>
    <property type="molecule type" value="Genomic_DNA"/>
</dbReference>
<comment type="caution">
    <text evidence="1">The sequence shown here is derived from an EMBL/GenBank/DDBJ whole genome shotgun (WGS) entry which is preliminary data.</text>
</comment>
<gene>
    <name evidence="1" type="ORF">JKG61_15070</name>
</gene>
<keyword evidence="2" id="KW-1185">Reference proteome</keyword>
<evidence type="ECO:0000313" key="2">
    <source>
        <dbReference type="Proteomes" id="UP000625283"/>
    </source>
</evidence>
<organism evidence="1 2">
    <name type="scientific">Sphingobacterium faecale</name>
    <dbReference type="NCBI Taxonomy" id="2803775"/>
    <lineage>
        <taxon>Bacteria</taxon>
        <taxon>Pseudomonadati</taxon>
        <taxon>Bacteroidota</taxon>
        <taxon>Sphingobacteriia</taxon>
        <taxon>Sphingobacteriales</taxon>
        <taxon>Sphingobacteriaceae</taxon>
        <taxon>Sphingobacterium</taxon>
    </lineage>
</organism>
<protein>
    <submittedName>
        <fullName evidence="1">Uncharacterized protein</fullName>
    </submittedName>
</protein>